<dbReference type="InterPro" id="IPR039426">
    <property type="entry name" value="TonB-dep_rcpt-like"/>
</dbReference>
<dbReference type="Gene3D" id="2.40.170.20">
    <property type="entry name" value="TonB-dependent receptor, beta-barrel domain"/>
    <property type="match status" value="1"/>
</dbReference>
<dbReference type="GO" id="GO:0044718">
    <property type="term" value="P:siderophore transmembrane transport"/>
    <property type="evidence" value="ECO:0007669"/>
    <property type="project" value="TreeGrafter"/>
</dbReference>
<comment type="similarity">
    <text evidence="7">Belongs to the TonB-dependent receptor family.</text>
</comment>
<dbReference type="GO" id="GO:0015344">
    <property type="term" value="F:siderophore uptake transmembrane transporter activity"/>
    <property type="evidence" value="ECO:0007669"/>
    <property type="project" value="TreeGrafter"/>
</dbReference>
<gene>
    <name evidence="11" type="ORF">C7456_102263</name>
</gene>
<dbReference type="InterPro" id="IPR057601">
    <property type="entry name" value="Oar-like_b-barrel"/>
</dbReference>
<dbReference type="Pfam" id="PF13620">
    <property type="entry name" value="CarboxypepD_reg"/>
    <property type="match status" value="1"/>
</dbReference>
<keyword evidence="5 7" id="KW-0472">Membrane</keyword>
<dbReference type="PROSITE" id="PS52016">
    <property type="entry name" value="TONB_DEPENDENT_REC_3"/>
    <property type="match status" value="1"/>
</dbReference>
<dbReference type="Proteomes" id="UP000245812">
    <property type="component" value="Unassembled WGS sequence"/>
</dbReference>
<dbReference type="PANTHER" id="PTHR30069">
    <property type="entry name" value="TONB-DEPENDENT OUTER MEMBRANE RECEPTOR"/>
    <property type="match status" value="1"/>
</dbReference>
<evidence type="ECO:0000259" key="9">
    <source>
        <dbReference type="Pfam" id="PF07715"/>
    </source>
</evidence>
<feature type="domain" description="TonB-dependent receptor plug" evidence="9">
    <location>
        <begin position="143"/>
        <end position="239"/>
    </location>
</feature>
<keyword evidence="6 7" id="KW-0998">Cell outer membrane</keyword>
<reference evidence="11 12" key="1">
    <citation type="submission" date="2018-05" db="EMBL/GenBank/DDBJ databases">
        <title>Genomic Encyclopedia of Type Strains, Phase IV (KMG-IV): sequencing the most valuable type-strain genomes for metagenomic binning, comparative biology and taxonomic classification.</title>
        <authorList>
            <person name="Goeker M."/>
        </authorList>
    </citation>
    <scope>NUCLEOTIDE SEQUENCE [LARGE SCALE GENOMIC DNA]</scope>
    <source>
        <strain evidence="11 12">DSM 14263</strain>
    </source>
</reference>
<keyword evidence="12" id="KW-1185">Reference proteome</keyword>
<evidence type="ECO:0000256" key="5">
    <source>
        <dbReference type="ARBA" id="ARBA00023136"/>
    </source>
</evidence>
<evidence type="ECO:0000313" key="11">
    <source>
        <dbReference type="EMBL" id="PWK92528.1"/>
    </source>
</evidence>
<keyword evidence="3 7" id="KW-1134">Transmembrane beta strand</keyword>
<dbReference type="SUPFAM" id="SSF56935">
    <property type="entry name" value="Porins"/>
    <property type="match status" value="1"/>
</dbReference>
<dbReference type="PROSITE" id="PS51257">
    <property type="entry name" value="PROKAR_LIPOPROTEIN"/>
    <property type="match status" value="1"/>
</dbReference>
<proteinExistence type="inferred from homology"/>
<dbReference type="InterPro" id="IPR037066">
    <property type="entry name" value="Plug_dom_sf"/>
</dbReference>
<evidence type="ECO:0000313" key="12">
    <source>
        <dbReference type="Proteomes" id="UP000245812"/>
    </source>
</evidence>
<dbReference type="Pfam" id="PF25183">
    <property type="entry name" value="OMP_b-brl_4"/>
    <property type="match status" value="1"/>
</dbReference>
<dbReference type="Pfam" id="PF07715">
    <property type="entry name" value="Plug"/>
    <property type="match status" value="1"/>
</dbReference>
<evidence type="ECO:0000256" key="1">
    <source>
        <dbReference type="ARBA" id="ARBA00004571"/>
    </source>
</evidence>
<dbReference type="InterPro" id="IPR036942">
    <property type="entry name" value="Beta-barrel_TonB_sf"/>
</dbReference>
<keyword evidence="11" id="KW-0675">Receptor</keyword>
<organism evidence="11 12">
    <name type="scientific">Fulvimonas soli</name>
    <dbReference type="NCBI Taxonomy" id="155197"/>
    <lineage>
        <taxon>Bacteria</taxon>
        <taxon>Pseudomonadati</taxon>
        <taxon>Pseudomonadota</taxon>
        <taxon>Gammaproteobacteria</taxon>
        <taxon>Lysobacterales</taxon>
        <taxon>Rhodanobacteraceae</taxon>
        <taxon>Fulvimonas</taxon>
    </lineage>
</organism>
<dbReference type="GO" id="GO:0009279">
    <property type="term" value="C:cell outer membrane"/>
    <property type="evidence" value="ECO:0007669"/>
    <property type="project" value="UniProtKB-SubCell"/>
</dbReference>
<name>A0A316IPS4_9GAMM</name>
<dbReference type="InterPro" id="IPR013784">
    <property type="entry name" value="Carb-bd-like_fold"/>
</dbReference>
<dbReference type="InterPro" id="IPR012910">
    <property type="entry name" value="Plug_dom"/>
</dbReference>
<comment type="subcellular location">
    <subcellularLocation>
        <location evidence="1 7">Cell outer membrane</location>
        <topology evidence="1 7">Multi-pass membrane protein</topology>
    </subcellularLocation>
</comment>
<dbReference type="Gene3D" id="2.170.130.10">
    <property type="entry name" value="TonB-dependent receptor, plug domain"/>
    <property type="match status" value="1"/>
</dbReference>
<evidence type="ECO:0000259" key="10">
    <source>
        <dbReference type="Pfam" id="PF25183"/>
    </source>
</evidence>
<dbReference type="GO" id="GO:0030246">
    <property type="term" value="F:carbohydrate binding"/>
    <property type="evidence" value="ECO:0007669"/>
    <property type="project" value="InterPro"/>
</dbReference>
<evidence type="ECO:0000256" key="2">
    <source>
        <dbReference type="ARBA" id="ARBA00022448"/>
    </source>
</evidence>
<dbReference type="RefSeq" id="WP_109722358.1">
    <property type="nucleotide sequence ID" value="NZ_MSZV01000006.1"/>
</dbReference>
<accession>A0A316IPS4</accession>
<evidence type="ECO:0000256" key="3">
    <source>
        <dbReference type="ARBA" id="ARBA00022452"/>
    </source>
</evidence>
<keyword evidence="8" id="KW-0732">Signal</keyword>
<keyword evidence="2 7" id="KW-0813">Transport</keyword>
<dbReference type="AlphaFoldDB" id="A0A316IPS4"/>
<dbReference type="Gene3D" id="2.60.40.1120">
    <property type="entry name" value="Carboxypeptidase-like, regulatory domain"/>
    <property type="match status" value="1"/>
</dbReference>
<dbReference type="EMBL" id="QGHC01000002">
    <property type="protein sequence ID" value="PWK92528.1"/>
    <property type="molecule type" value="Genomic_DNA"/>
</dbReference>
<evidence type="ECO:0000256" key="6">
    <source>
        <dbReference type="ARBA" id="ARBA00023237"/>
    </source>
</evidence>
<dbReference type="SUPFAM" id="SSF49452">
    <property type="entry name" value="Starch-binding domain-like"/>
    <property type="match status" value="1"/>
</dbReference>
<keyword evidence="4 7" id="KW-0812">Transmembrane</keyword>
<evidence type="ECO:0000256" key="8">
    <source>
        <dbReference type="SAM" id="SignalP"/>
    </source>
</evidence>
<feature type="domain" description="TonB-dependent transporter Oar-like beta-barrel" evidence="10">
    <location>
        <begin position="585"/>
        <end position="867"/>
    </location>
</feature>
<comment type="caution">
    <text evidence="11">The sequence shown here is derived from an EMBL/GenBank/DDBJ whole genome shotgun (WGS) entry which is preliminary data.</text>
</comment>
<evidence type="ECO:0000256" key="7">
    <source>
        <dbReference type="PROSITE-ProRule" id="PRU01360"/>
    </source>
</evidence>
<feature type="chain" id="PRO_5016450978" evidence="8">
    <location>
        <begin position="35"/>
        <end position="997"/>
    </location>
</feature>
<feature type="signal peptide" evidence="8">
    <location>
        <begin position="1"/>
        <end position="34"/>
    </location>
</feature>
<evidence type="ECO:0000256" key="4">
    <source>
        <dbReference type="ARBA" id="ARBA00022692"/>
    </source>
</evidence>
<protein>
    <submittedName>
        <fullName evidence="11">Outer membrane receptor protein involved in Fe transport</fullName>
    </submittedName>
</protein>
<sequence>MLLNSKSTGRAGPLRLGALAMALGGCLAGTTALAQSNASGAIFGRVDAGGGATVHIENPATGFSRDVGVSEDGRYRAGALPVGTYRVSLQRDGQTVQTRDSVQVNVGTGTDVSFVNTSAATELTAISVTGTALPAIDVSSVDTRTVLTAEQLQRLPVAQSVNAAVLLAPGAVNADSRYGNAVSLGGSSAAENQYYINGFPVTNPLTGLGATTLPFNAIEQEQVFTGGYGAEYGRSTGGVVNIITKRGTNTWEAGGQVLYQPRALKATPRITYRPGDGAQLQGRNLRSQRTWQTTYSGYIGGPLVKDKLFLFGDYETTKSENNSYGYSNNTTRYYNENKADRWLLKLDWNINDSNIVELTGLNDSNSSYSNQYYYNGIQDIQGAYKGWQSQKNQGTAGTAPGGRVYVARYTSYITDNLTLDALYGKQHSDHVNLTSGSDCVYFADNRDSVPPTQRLQGCNISSSVAAPGAHDDTHGWHLNLEYRLGSHDLRAGVDRYDVESLNGSVTSGGVGWFYYDNPANGMVAGRDHLPVPPGHTGIVERYIFEAVGVAKVEQESQYLEDHWQVAERWLAYLGLRNEQFSNLNADNDVFTKQRHQLAPRLGLTWDVNGDSTFKVYANAGRYHLAIPNNVAVRGASGSLYLTQWGTYDGAPNTNGTPPNWNPIEAPVYANGADGTPPDPRSISARNLSAYYQDEYILGFDKQLAADWTFGAKLRYRKLKSIIDDWCDNRPFIKWADEHGVDSSGIAANCYIINPGKGNEFLIDLDGDGKLEDIKLSAKDIGLPEAKRSYYALDLYLEHQFSDKWYGRLDYTFSRSYGNSEGLMKSDIGQLDPSVTQDWDHAELMIGANGPEANDRTHQVRAYGYYQMTPEWLFGFDLAVQSGRPKNCFGTYPGSIPADMNYGNSYFYCDGQLVPRGSVGRLPWTYQLNLSTEWRPAWAGHNLAFQARVFNVFNAQTVQSIEEHGETGTGDTNLSYQQPLSYQTPRYFEFSARYDFSL</sequence>
<dbReference type="OrthoDB" id="9768147at2"/>
<dbReference type="PANTHER" id="PTHR30069:SF46">
    <property type="entry name" value="OAR PROTEIN"/>
    <property type="match status" value="1"/>
</dbReference>